<keyword evidence="6" id="KW-0206">Cytoskeleton</keyword>
<feature type="coiled-coil region" evidence="10">
    <location>
        <begin position="1142"/>
        <end position="1257"/>
    </location>
</feature>
<evidence type="ECO:0000256" key="5">
    <source>
        <dbReference type="ARBA" id="ARBA00023054"/>
    </source>
</evidence>
<keyword evidence="7" id="KW-0966">Cell projection</keyword>
<proteinExistence type="inferred from homology"/>
<evidence type="ECO:0000256" key="2">
    <source>
        <dbReference type="ARBA" id="ARBA00022490"/>
    </source>
</evidence>
<dbReference type="GO" id="GO:0005930">
    <property type="term" value="C:axoneme"/>
    <property type="evidence" value="ECO:0007669"/>
    <property type="project" value="UniProtKB-SubCell"/>
</dbReference>
<keyword evidence="12" id="KW-1185">Reference proteome</keyword>
<dbReference type="EnsemblMetazoa" id="SMAR002167-RA">
    <property type="protein sequence ID" value="SMAR002167-PA"/>
    <property type="gene ID" value="SMAR002167"/>
</dbReference>
<sequence>MANITAAGVLSLKWIYGWNSSTVQFITNDTICCVCGNHVVFVQIDTNQTENILTSPGLGIVEFTANRLDSVFAFAEICVNPRIFIYNYPSLKTMCELTDGADLEINSIRFSWDTHLLSLSGLPDYKITIWKWTDGQKLCTIDADQTYHNFISFNPCNWRNICTMQNGNITLWDIYHYNKKFVCVPKSIAVTQVPVKQTQYMPQQGYKGLVLPEMEIDPPNKYQLPNEDKSTENYLTRHCWLPNNDILVSTNEGEIWKIDGEKSIARLIWDYKTRRSSLIVTDMPSMKINSMVYHQTGLYIGSEEGVIIKFRIVAKNLKPIAYFKFSSYVKKMQLSPNFKTLMISCANGSILTCEAASDIISPMVIYPEMLKIVASSMLPPWSKYILVLLEDGTVLTLSQENKDILSIINVPSKCISIACSPLWCGAVVGTNDGKIYILEQSKYSYPRVIFATALHKIPIKMIRFDNSGFLCVLVSVPKIYFISGKASANFEVLGYIDLDADVLDICTWESKSGDVHFIFVHKPDNTVTHFTRVFINKNITASQAHQMINMEGKFSDASVCKRTWLTHTSCMGLATENGENVWYTFVNMHKHFIKFGFPDTYEHMSKDNLKIQIFSFIKSYHELSDVSMASNLTYQQIITIGNDGKLICRYAVNMDSVSITDADIFVEKGCGSSLFLPRSGCNILVITSEGYLLLYSWANPTAESPLSIRKKSHPYRELPDFGRENMLVRLKPAYLIATIVNTQADASQEQKFEIPSSSPWSDNHRAGAKDSYVPGEILEQWPDFELSWAEQRKKKKYEIDMENSKSQIVEIQKTIKRLGFKVAKLLVDNDLLPETEQIPRQEFDLDRERQITLHDANKAHLTSIRFSTARRNLRSNFMWNKAFHADMQVVNFPLRSRTDPELELLDRIMMKRLIEVNNHKLLVQFGFNEPIKWRAFQREIEMDETAAVDQNYRIIHMGSQSIMFGVDNPYLHSQFELYTRDQKRSQIVLLQDLVRKIKEQFNKMYNDIVTKKETVFQKIQEKNTRMRQIVEDISLPTKLWSPEWTSDEKPEKCLVVLDSEMKSERFYTPEQKVATEKKRLEEEEMRKKKNADDFKRRAIGKMMGGVLQSRREDEIFNKEIPVPAFVLKKTPEQFNVEEKGLFEIYTKKLKELNEEKEKLRKQLEVEFNRNNEIVHELAANFDEEVKDLVVKKFKAQMLVLQEELKILRLNLSMAYEEELDNQKKKLLEHVEKLKNQKAEVQTKIVEIQKAVQSVQEEYDTLVVEERQTERNLKKELGDMPTSVYETVVRLFRKKPRVQRPVNVNPCQQTTASGGNPFGDGPFGRELAEAINLNFTTALSELDDTVYRPEGLYPNQWTQFCKLRKQKIDLELQIKQRALVVADMMTYLQSKQVENDNRSKEIAETTDMIGKLIHDKNIILSNLDIQIILKLGQVELDDVNGFLPDYGSALLIHRSLVEERNKQIRALGEMKEQSILENTNMHNMIDLREWEHRSKQMMVEDLVAAAKDIQKMQVTREIKAFLKSKSRYDRHAIHMMQLEDTLNLMKKLHNEHKKDEEKRQERAMKIKKYIEQKNEFYDKKLQKINNVLSRWKLIPKADDDTSYIPSRQFEEVVHWRGLVRKAAEQRVTLLELKKQMNAIWARSVPMLASSDKNYF</sequence>
<evidence type="ECO:0000256" key="1">
    <source>
        <dbReference type="ARBA" id="ARBA00004430"/>
    </source>
</evidence>
<evidence type="ECO:0000256" key="8">
    <source>
        <dbReference type="ARBA" id="ARBA00023605"/>
    </source>
</evidence>
<evidence type="ECO:0000256" key="9">
    <source>
        <dbReference type="ARBA" id="ARBA00023662"/>
    </source>
</evidence>
<dbReference type="eggNOG" id="ENOG502QQ39">
    <property type="taxonomic scope" value="Eukaryota"/>
</dbReference>
<dbReference type="PANTHER" id="PTHR14885">
    <property type="entry name" value="CILIA- AND FLAGELLA-ASSOCIATED PROTEIN 43-RELATED"/>
    <property type="match status" value="1"/>
</dbReference>
<dbReference type="HOGENOM" id="CLU_000937_1_0_1"/>
<dbReference type="SUPFAM" id="SSF50978">
    <property type="entry name" value="WD40 repeat-like"/>
    <property type="match status" value="1"/>
</dbReference>
<evidence type="ECO:0000256" key="6">
    <source>
        <dbReference type="ARBA" id="ARBA00023212"/>
    </source>
</evidence>
<dbReference type="Proteomes" id="UP000014500">
    <property type="component" value="Unassembled WGS sequence"/>
</dbReference>
<evidence type="ECO:0000313" key="11">
    <source>
        <dbReference type="EnsemblMetazoa" id="SMAR002167-PA"/>
    </source>
</evidence>
<dbReference type="InterPro" id="IPR015943">
    <property type="entry name" value="WD40/YVTN_repeat-like_dom_sf"/>
</dbReference>
<name>T1IMG4_STRMM</name>
<dbReference type="PANTHER" id="PTHR14885:SF1">
    <property type="entry name" value="CILIA- AND FLAGELLA-ASSOCIATED PROTEIN 43"/>
    <property type="match status" value="1"/>
</dbReference>
<comment type="subcellular location">
    <subcellularLocation>
        <location evidence="1">Cytoplasm</location>
        <location evidence="1">Cytoskeleton</location>
        <location evidence="1">Cilium axoneme</location>
    </subcellularLocation>
</comment>
<protein>
    <recommendedName>
        <fullName evidence="9">Cilia- and flagella-associated protein 43</fullName>
    </recommendedName>
</protein>
<dbReference type="InterPro" id="IPR036322">
    <property type="entry name" value="WD40_repeat_dom_sf"/>
</dbReference>
<comment type="similarity">
    <text evidence="8">Belongs to the CFAP43 family.</text>
</comment>
<keyword evidence="5 10" id="KW-0175">Coiled coil</keyword>
<reference evidence="12" key="1">
    <citation type="submission" date="2011-05" db="EMBL/GenBank/DDBJ databases">
        <authorList>
            <person name="Richards S.R."/>
            <person name="Qu J."/>
            <person name="Jiang H."/>
            <person name="Jhangiani S.N."/>
            <person name="Agravi P."/>
            <person name="Goodspeed R."/>
            <person name="Gross S."/>
            <person name="Mandapat C."/>
            <person name="Jackson L."/>
            <person name="Mathew T."/>
            <person name="Pu L."/>
            <person name="Thornton R."/>
            <person name="Saada N."/>
            <person name="Wilczek-Boney K.B."/>
            <person name="Lee S."/>
            <person name="Kovar C."/>
            <person name="Wu Y."/>
            <person name="Scherer S.E."/>
            <person name="Worley K.C."/>
            <person name="Muzny D.M."/>
            <person name="Gibbs R."/>
        </authorList>
    </citation>
    <scope>NUCLEOTIDE SEQUENCE</scope>
    <source>
        <strain evidence="12">Brora</strain>
    </source>
</reference>
<dbReference type="GO" id="GO:0060271">
    <property type="term" value="P:cilium assembly"/>
    <property type="evidence" value="ECO:0007669"/>
    <property type="project" value="TreeGrafter"/>
</dbReference>
<dbReference type="OMA" id="WNWESNV"/>
<dbReference type="Pfam" id="PF25828">
    <property type="entry name" value="CC_Cfap43"/>
    <property type="match status" value="1"/>
</dbReference>
<dbReference type="GO" id="GO:0003341">
    <property type="term" value="P:cilium movement"/>
    <property type="evidence" value="ECO:0007669"/>
    <property type="project" value="UniProtKB-ARBA"/>
</dbReference>
<dbReference type="Gene3D" id="2.130.10.10">
    <property type="entry name" value="YVTN repeat-like/Quinoprotein amine dehydrogenase"/>
    <property type="match status" value="2"/>
</dbReference>
<evidence type="ECO:0000313" key="12">
    <source>
        <dbReference type="Proteomes" id="UP000014500"/>
    </source>
</evidence>
<evidence type="ECO:0000256" key="4">
    <source>
        <dbReference type="ARBA" id="ARBA00022737"/>
    </source>
</evidence>
<keyword evidence="2" id="KW-0963">Cytoplasm</keyword>
<keyword evidence="4" id="KW-0677">Repeat</keyword>
<evidence type="ECO:0000256" key="10">
    <source>
        <dbReference type="SAM" id="Coils"/>
    </source>
</evidence>
<evidence type="ECO:0000256" key="3">
    <source>
        <dbReference type="ARBA" id="ARBA00022574"/>
    </source>
</evidence>
<dbReference type="PhylomeDB" id="T1IMG4"/>
<accession>T1IMG4</accession>
<evidence type="ECO:0000256" key="7">
    <source>
        <dbReference type="ARBA" id="ARBA00023273"/>
    </source>
</evidence>
<dbReference type="STRING" id="126957.T1IMG4"/>
<organism evidence="11 12">
    <name type="scientific">Strigamia maritima</name>
    <name type="common">European centipede</name>
    <name type="synonym">Geophilus maritimus</name>
    <dbReference type="NCBI Taxonomy" id="126957"/>
    <lineage>
        <taxon>Eukaryota</taxon>
        <taxon>Metazoa</taxon>
        <taxon>Ecdysozoa</taxon>
        <taxon>Arthropoda</taxon>
        <taxon>Myriapoda</taxon>
        <taxon>Chilopoda</taxon>
        <taxon>Pleurostigmophora</taxon>
        <taxon>Geophilomorpha</taxon>
        <taxon>Linotaeniidae</taxon>
        <taxon>Strigamia</taxon>
    </lineage>
</organism>
<dbReference type="EMBL" id="JH431047">
    <property type="status" value="NOT_ANNOTATED_CDS"/>
    <property type="molecule type" value="Genomic_DNA"/>
</dbReference>
<keyword evidence="3" id="KW-0853">WD repeat</keyword>
<reference evidence="11" key="2">
    <citation type="submission" date="2015-02" db="UniProtKB">
        <authorList>
            <consortium name="EnsemblMetazoa"/>
        </authorList>
    </citation>
    <scope>IDENTIFICATION</scope>
</reference>